<evidence type="ECO:0000256" key="1">
    <source>
        <dbReference type="SAM" id="MobiDB-lite"/>
    </source>
</evidence>
<comment type="caution">
    <text evidence="2">The sequence shown here is derived from an EMBL/GenBank/DDBJ whole genome shotgun (WGS) entry which is preliminary data.</text>
</comment>
<feature type="region of interest" description="Disordered" evidence="1">
    <location>
        <begin position="82"/>
        <end position="139"/>
    </location>
</feature>
<dbReference type="RefSeq" id="WP_392396411.1">
    <property type="nucleotide sequence ID" value="NZ_JAURTK010000039.1"/>
</dbReference>
<dbReference type="Proteomes" id="UP001229486">
    <property type="component" value="Unassembled WGS sequence"/>
</dbReference>
<evidence type="ECO:0008006" key="4">
    <source>
        <dbReference type="Google" id="ProtNLM"/>
    </source>
</evidence>
<dbReference type="EMBL" id="JAURTK010000039">
    <property type="protein sequence ID" value="MDP9651909.1"/>
    <property type="molecule type" value="Genomic_DNA"/>
</dbReference>
<feature type="compositionally biased region" description="Basic and acidic residues" evidence="1">
    <location>
        <begin position="118"/>
        <end position="139"/>
    </location>
</feature>
<proteinExistence type="predicted"/>
<protein>
    <recommendedName>
        <fullName evidence="4">DnaT DNA-binding domain-containing protein</fullName>
    </recommendedName>
</protein>
<sequence>MRIALADDPAVISIAARLSVDEFTVVGMLHHLWGWADTQSRDGHAPGVTNVWIDRYVRHVGFAEAMVSVGWLEIDESGVTFPNFDRHNGESAKARGLAAERKRNQRSRVTEEDGQMSRSERDTSVTREEKRREDIKAETQRATRLPADWHPTGEDIEFCESERPDLDVQSVAEQFRDYWIAQGGAKGRKVDWPATWRNWVRNQRRGQQNGQQGNTGGLVL</sequence>
<evidence type="ECO:0000313" key="2">
    <source>
        <dbReference type="EMBL" id="MDP9651909.1"/>
    </source>
</evidence>
<feature type="compositionally biased region" description="Basic and acidic residues" evidence="1">
    <location>
        <begin position="84"/>
        <end position="102"/>
    </location>
</feature>
<evidence type="ECO:0000313" key="3">
    <source>
        <dbReference type="Proteomes" id="UP001229486"/>
    </source>
</evidence>
<gene>
    <name evidence="2" type="ORF">J2793_007384</name>
</gene>
<reference evidence="2" key="1">
    <citation type="submission" date="2023-07" db="EMBL/GenBank/DDBJ databases">
        <title>Sorghum-associated microbial communities from plants grown in Nebraska, USA.</title>
        <authorList>
            <person name="Schachtman D."/>
        </authorList>
    </citation>
    <scope>NUCLEOTIDE SEQUENCE</scope>
    <source>
        <strain evidence="2">DS1061</strain>
    </source>
</reference>
<dbReference type="AlphaFoldDB" id="A0AB73IPH4"/>
<organism evidence="2 3">
    <name type="scientific">Paraburkholderia caledonica</name>
    <dbReference type="NCBI Taxonomy" id="134536"/>
    <lineage>
        <taxon>Bacteria</taxon>
        <taxon>Pseudomonadati</taxon>
        <taxon>Pseudomonadota</taxon>
        <taxon>Betaproteobacteria</taxon>
        <taxon>Burkholderiales</taxon>
        <taxon>Burkholderiaceae</taxon>
        <taxon>Paraburkholderia</taxon>
    </lineage>
</organism>
<name>A0AB73IPH4_9BURK</name>
<accession>A0AB73IPH4</accession>